<feature type="compositionally biased region" description="Polar residues" evidence="1">
    <location>
        <begin position="212"/>
        <end position="225"/>
    </location>
</feature>
<evidence type="ECO:0000256" key="1">
    <source>
        <dbReference type="SAM" id="MobiDB-lite"/>
    </source>
</evidence>
<feature type="region of interest" description="Disordered" evidence="1">
    <location>
        <begin position="58"/>
        <end position="77"/>
    </location>
</feature>
<dbReference type="InterPro" id="IPR015943">
    <property type="entry name" value="WD40/YVTN_repeat-like_dom_sf"/>
</dbReference>
<comment type="caution">
    <text evidence="2">The sequence shown here is derived from an EMBL/GenBank/DDBJ whole genome shotgun (WGS) entry which is preliminary data.</text>
</comment>
<reference evidence="2" key="1">
    <citation type="journal article" date="2020" name="Stud. Mycol.">
        <title>101 Dothideomycetes genomes: a test case for predicting lifestyles and emergence of pathogens.</title>
        <authorList>
            <person name="Haridas S."/>
            <person name="Albert R."/>
            <person name="Binder M."/>
            <person name="Bloem J."/>
            <person name="Labutti K."/>
            <person name="Salamov A."/>
            <person name="Andreopoulos B."/>
            <person name="Baker S."/>
            <person name="Barry K."/>
            <person name="Bills G."/>
            <person name="Bluhm B."/>
            <person name="Cannon C."/>
            <person name="Castanera R."/>
            <person name="Culley D."/>
            <person name="Daum C."/>
            <person name="Ezra D."/>
            <person name="Gonzalez J."/>
            <person name="Henrissat B."/>
            <person name="Kuo A."/>
            <person name="Liang C."/>
            <person name="Lipzen A."/>
            <person name="Lutzoni F."/>
            <person name="Magnuson J."/>
            <person name="Mondo S."/>
            <person name="Nolan M."/>
            <person name="Ohm R."/>
            <person name="Pangilinan J."/>
            <person name="Park H.-J."/>
            <person name="Ramirez L."/>
            <person name="Alfaro M."/>
            <person name="Sun H."/>
            <person name="Tritt A."/>
            <person name="Yoshinaga Y."/>
            <person name="Zwiers L.-H."/>
            <person name="Turgeon B."/>
            <person name="Goodwin S."/>
            <person name="Spatafora J."/>
            <person name="Crous P."/>
            <person name="Grigoriev I."/>
        </authorList>
    </citation>
    <scope>NUCLEOTIDE SEQUENCE</scope>
    <source>
        <strain evidence="2">CBS 690.94</strain>
    </source>
</reference>
<dbReference type="OrthoDB" id="5323870at2759"/>
<feature type="region of interest" description="Disordered" evidence="1">
    <location>
        <begin position="178"/>
        <end position="197"/>
    </location>
</feature>
<gene>
    <name evidence="2" type="ORF">P171DRAFT_455229</name>
</gene>
<feature type="region of interest" description="Disordered" evidence="1">
    <location>
        <begin position="212"/>
        <end position="265"/>
    </location>
</feature>
<feature type="compositionally biased region" description="Low complexity" evidence="1">
    <location>
        <begin position="440"/>
        <end position="455"/>
    </location>
</feature>
<sequence>MQPIIATKGKATHLRYELPQRAHASVVYPVKAPNGSTIIIAGSENGVSILWRGGRPLKQSAPAPKAPAKAPPKVNGTKDAIMIIDSDDDELAKAASQPLPKAEFEDDDEELDPDRPYPSIVQQLRLPLNTEVLHIAVPQVPAPSELQPGQAIPPIFKEKIVFAVACTDFTVRVITLPLSPPPNAAKERSSTGKSQYGEEVVKIPTYAGHQTVPSGASITWTSTTEPGHGEAVEDEMEVDQDSATTPGRRSPRKKQAQSQPTVGRDTKGFDLLVASHSPELGGLLKIWRFNLTDTSVKATNPISPYQTVTLAKPAAKIAFNTAHYPKKRHSQLLVADSAGVARIYDPLAPRKRSGASGAFVALFRTRFENIKSSVPYPPTLASRKPILDAAWVSGGHSIIALLADGEWGIWDVRQDGSKPSAEPSAFSVRNFVGTLDSDKSSSGASSPKSRSGRSSLVPMTPNTRRRTQEVLFQGNPSSAIPTRGGVSVASLASTNDDAALESVVIWYGKEVYRLTDLAKYRARAVASNAGSSLPGPGLSQVHDIPLLGESIVSVSQFDTTRKEAQMAVPRNLLLSAGYRLIVSTATNKVVDRDASTTSSKEQVEEEDTRRTDQALLARGELGLEGMSRLLDNMSGSGPHNTLTLGNPRKVLFEGL</sequence>
<organism evidence="2 3">
    <name type="scientific">Karstenula rhodostoma CBS 690.94</name>
    <dbReference type="NCBI Taxonomy" id="1392251"/>
    <lineage>
        <taxon>Eukaryota</taxon>
        <taxon>Fungi</taxon>
        <taxon>Dikarya</taxon>
        <taxon>Ascomycota</taxon>
        <taxon>Pezizomycotina</taxon>
        <taxon>Dothideomycetes</taxon>
        <taxon>Pleosporomycetidae</taxon>
        <taxon>Pleosporales</taxon>
        <taxon>Massarineae</taxon>
        <taxon>Didymosphaeriaceae</taxon>
        <taxon>Karstenula</taxon>
    </lineage>
</organism>
<feature type="region of interest" description="Disordered" evidence="1">
    <location>
        <begin position="94"/>
        <end position="113"/>
    </location>
</feature>
<dbReference type="EMBL" id="MU001501">
    <property type="protein sequence ID" value="KAF2444444.1"/>
    <property type="molecule type" value="Genomic_DNA"/>
</dbReference>
<evidence type="ECO:0000313" key="3">
    <source>
        <dbReference type="Proteomes" id="UP000799764"/>
    </source>
</evidence>
<feature type="region of interest" description="Disordered" evidence="1">
    <location>
        <begin position="436"/>
        <end position="466"/>
    </location>
</feature>
<dbReference type="Gene3D" id="2.130.10.10">
    <property type="entry name" value="YVTN repeat-like/Quinoprotein amine dehydrogenase"/>
    <property type="match status" value="1"/>
</dbReference>
<feature type="region of interest" description="Disordered" evidence="1">
    <location>
        <begin position="591"/>
        <end position="612"/>
    </location>
</feature>
<evidence type="ECO:0008006" key="4">
    <source>
        <dbReference type="Google" id="ProtNLM"/>
    </source>
</evidence>
<dbReference type="AlphaFoldDB" id="A0A9P4PG45"/>
<feature type="compositionally biased region" description="Low complexity" evidence="1">
    <location>
        <begin position="61"/>
        <end position="73"/>
    </location>
</feature>
<keyword evidence="3" id="KW-1185">Reference proteome</keyword>
<protein>
    <recommendedName>
        <fullName evidence="4">WD40 repeat-like protein</fullName>
    </recommendedName>
</protein>
<accession>A0A9P4PG45</accession>
<evidence type="ECO:0000313" key="2">
    <source>
        <dbReference type="EMBL" id="KAF2444444.1"/>
    </source>
</evidence>
<proteinExistence type="predicted"/>
<dbReference type="Proteomes" id="UP000799764">
    <property type="component" value="Unassembled WGS sequence"/>
</dbReference>
<name>A0A9P4PG45_9PLEO</name>